<dbReference type="InterPro" id="IPR051531">
    <property type="entry name" value="N-acetyltransferase"/>
</dbReference>
<gene>
    <name evidence="2" type="ordered locus">Celal_1419</name>
</gene>
<evidence type="ECO:0000313" key="3">
    <source>
        <dbReference type="Proteomes" id="UP000008634"/>
    </source>
</evidence>
<evidence type="ECO:0000259" key="1">
    <source>
        <dbReference type="PROSITE" id="PS51186"/>
    </source>
</evidence>
<sequence length="169" mass="19424">MLQTDRLQFKPYLPEYRLALEKLCCENELVMKSTLKGRVFTKAEFETLLQEEFIKSTHEVFGFWCVVSKANDSLVGISGIHPCHYVDCDSHEFGFILHNDYWGKGLATELGNFWLQHAKTKLKLPELVATVSPTNNASKKVLEKLALDFVTKFTARDRGDRLLYKISFS</sequence>
<organism evidence="2 3">
    <name type="scientific">Cellulophaga algicola (strain DSM 14237 / IC166 / ACAM 630)</name>
    <dbReference type="NCBI Taxonomy" id="688270"/>
    <lineage>
        <taxon>Bacteria</taxon>
        <taxon>Pseudomonadati</taxon>
        <taxon>Bacteroidota</taxon>
        <taxon>Flavobacteriia</taxon>
        <taxon>Flavobacteriales</taxon>
        <taxon>Flavobacteriaceae</taxon>
        <taxon>Cellulophaga</taxon>
    </lineage>
</organism>
<dbReference type="GO" id="GO:0016747">
    <property type="term" value="F:acyltransferase activity, transferring groups other than amino-acyl groups"/>
    <property type="evidence" value="ECO:0007669"/>
    <property type="project" value="InterPro"/>
</dbReference>
<name>E6X9I2_CELAD</name>
<dbReference type="eggNOG" id="COG1670">
    <property type="taxonomic scope" value="Bacteria"/>
</dbReference>
<dbReference type="Gene3D" id="3.40.630.30">
    <property type="match status" value="1"/>
</dbReference>
<evidence type="ECO:0000313" key="2">
    <source>
        <dbReference type="EMBL" id="ADV48732.1"/>
    </source>
</evidence>
<dbReference type="HOGENOM" id="CLU_013985_3_1_10"/>
<dbReference type="AlphaFoldDB" id="E6X9I2"/>
<dbReference type="OrthoDB" id="9788916at2"/>
<dbReference type="PANTHER" id="PTHR43792">
    <property type="entry name" value="GNAT FAMILY, PUTATIVE (AFU_ORTHOLOGUE AFUA_3G00765)-RELATED-RELATED"/>
    <property type="match status" value="1"/>
</dbReference>
<dbReference type="Proteomes" id="UP000008634">
    <property type="component" value="Chromosome"/>
</dbReference>
<accession>E6X9I2</accession>
<dbReference type="InterPro" id="IPR016181">
    <property type="entry name" value="Acyl_CoA_acyltransferase"/>
</dbReference>
<keyword evidence="3" id="KW-1185">Reference proteome</keyword>
<dbReference type="PROSITE" id="PS51186">
    <property type="entry name" value="GNAT"/>
    <property type="match status" value="1"/>
</dbReference>
<dbReference type="EMBL" id="CP002453">
    <property type="protein sequence ID" value="ADV48732.1"/>
    <property type="molecule type" value="Genomic_DNA"/>
</dbReference>
<protein>
    <submittedName>
        <fullName evidence="2">GCN5-related N-acetyltransferase</fullName>
    </submittedName>
</protein>
<proteinExistence type="predicted"/>
<dbReference type="RefSeq" id="WP_013550214.1">
    <property type="nucleotide sequence ID" value="NC_014934.1"/>
</dbReference>
<dbReference type="STRING" id="688270.Celal_1419"/>
<feature type="domain" description="N-acetyltransferase" evidence="1">
    <location>
        <begin position="14"/>
        <end position="169"/>
    </location>
</feature>
<dbReference type="SUPFAM" id="SSF55729">
    <property type="entry name" value="Acyl-CoA N-acyltransferases (Nat)"/>
    <property type="match status" value="1"/>
</dbReference>
<dbReference type="KEGG" id="cao:Celal_1419"/>
<reference evidence="2 3" key="1">
    <citation type="journal article" date="2010" name="Stand. Genomic Sci.">
        <title>Complete genome sequence of Cellulophaga algicola type strain (IC166).</title>
        <authorList>
            <person name="Abt B."/>
            <person name="Lu M."/>
            <person name="Misra M."/>
            <person name="Han C."/>
            <person name="Nolan M."/>
            <person name="Lucas S."/>
            <person name="Hammon N."/>
            <person name="Deshpande S."/>
            <person name="Cheng J.F."/>
            <person name="Tapia R."/>
            <person name="Goodwin L."/>
            <person name="Pitluck S."/>
            <person name="Liolios K."/>
            <person name="Pagani I."/>
            <person name="Ivanova N."/>
            <person name="Mavromatis K."/>
            <person name="Ovchinikova G."/>
            <person name="Pati A."/>
            <person name="Chen A."/>
            <person name="Palaniappan K."/>
            <person name="Land M."/>
            <person name="Hauser L."/>
            <person name="Chang Y.J."/>
            <person name="Jeffries C.D."/>
            <person name="Detter J.C."/>
            <person name="Brambilla E."/>
            <person name="Rohde M."/>
            <person name="Tindall B.J."/>
            <person name="Goker M."/>
            <person name="Woyke T."/>
            <person name="Bristow J."/>
            <person name="Eisen J.A."/>
            <person name="Markowitz V."/>
            <person name="Hugenholtz P."/>
            <person name="Kyrpides N.C."/>
            <person name="Klenk H.P."/>
            <person name="Lapidus A."/>
        </authorList>
    </citation>
    <scope>NUCLEOTIDE SEQUENCE [LARGE SCALE GENOMIC DNA]</scope>
    <source>
        <strain evidence="3">DSM 14237 / IC166 / ACAM 630</strain>
    </source>
</reference>
<dbReference type="InterPro" id="IPR000182">
    <property type="entry name" value="GNAT_dom"/>
</dbReference>
<dbReference type="PANTHER" id="PTHR43792:SF1">
    <property type="entry name" value="N-ACETYLTRANSFERASE DOMAIN-CONTAINING PROTEIN"/>
    <property type="match status" value="1"/>
</dbReference>
<dbReference type="Pfam" id="PF13302">
    <property type="entry name" value="Acetyltransf_3"/>
    <property type="match status" value="1"/>
</dbReference>